<keyword evidence="2" id="KW-1185">Reference proteome</keyword>
<protein>
    <submittedName>
        <fullName evidence="1">Uncharacterized protein</fullName>
    </submittedName>
</protein>
<reference evidence="1" key="2">
    <citation type="journal article" date="2008" name="Genome Biol.">
        <title>Improved genome assembly and evidence-based global gene model set for the chordate Ciona intestinalis: new insight into intron and operon populations.</title>
        <authorList>
            <person name="Satou Y."/>
            <person name="Mineta K."/>
            <person name="Ogasawara M."/>
            <person name="Sasakura Y."/>
            <person name="Shoguchi E."/>
            <person name="Ueno K."/>
            <person name="Yamada L."/>
            <person name="Matsumoto J."/>
            <person name="Wasserscheid J."/>
            <person name="Dewar K."/>
            <person name="Wiley G.B."/>
            <person name="Macmil S.L."/>
            <person name="Roe B.A."/>
            <person name="Zeller R.W."/>
            <person name="Hastings K.E."/>
            <person name="Lemaire P."/>
            <person name="Lindquist E."/>
            <person name="Endo T."/>
            <person name="Hotta K."/>
            <person name="Inaba K."/>
        </authorList>
    </citation>
    <scope>NUCLEOTIDE SEQUENCE [LARGE SCALE GENOMIC DNA]</scope>
    <source>
        <strain evidence="1">wild type</strain>
    </source>
</reference>
<organism evidence="1 2">
    <name type="scientific">Ciona intestinalis</name>
    <name type="common">Transparent sea squirt</name>
    <name type="synonym">Ascidia intestinalis</name>
    <dbReference type="NCBI Taxonomy" id="7719"/>
    <lineage>
        <taxon>Eukaryota</taxon>
        <taxon>Metazoa</taxon>
        <taxon>Chordata</taxon>
        <taxon>Tunicata</taxon>
        <taxon>Ascidiacea</taxon>
        <taxon>Phlebobranchia</taxon>
        <taxon>Cionidae</taxon>
        <taxon>Ciona</taxon>
    </lineage>
</organism>
<reference evidence="2" key="1">
    <citation type="journal article" date="2002" name="Science">
        <title>The draft genome of Ciona intestinalis: insights into chordate and vertebrate origins.</title>
        <authorList>
            <person name="Dehal P."/>
            <person name="Satou Y."/>
            <person name="Campbell R.K."/>
            <person name="Chapman J."/>
            <person name="Degnan B."/>
            <person name="De Tomaso A."/>
            <person name="Davidson B."/>
            <person name="Di Gregorio A."/>
            <person name="Gelpke M."/>
            <person name="Goodstein D.M."/>
            <person name="Harafuji N."/>
            <person name="Hastings K.E."/>
            <person name="Ho I."/>
            <person name="Hotta K."/>
            <person name="Huang W."/>
            <person name="Kawashima T."/>
            <person name="Lemaire P."/>
            <person name="Martinez D."/>
            <person name="Meinertzhagen I.A."/>
            <person name="Necula S."/>
            <person name="Nonaka M."/>
            <person name="Putnam N."/>
            <person name="Rash S."/>
            <person name="Saiga H."/>
            <person name="Satake M."/>
            <person name="Terry A."/>
            <person name="Yamada L."/>
            <person name="Wang H.G."/>
            <person name="Awazu S."/>
            <person name="Azumi K."/>
            <person name="Boore J."/>
            <person name="Branno M."/>
            <person name="Chin-Bow S."/>
            <person name="DeSantis R."/>
            <person name="Doyle S."/>
            <person name="Francino P."/>
            <person name="Keys D.N."/>
            <person name="Haga S."/>
            <person name="Hayashi H."/>
            <person name="Hino K."/>
            <person name="Imai K.S."/>
            <person name="Inaba K."/>
            <person name="Kano S."/>
            <person name="Kobayashi K."/>
            <person name="Kobayashi M."/>
            <person name="Lee B.I."/>
            <person name="Makabe K.W."/>
            <person name="Manohar C."/>
            <person name="Matassi G."/>
            <person name="Medina M."/>
            <person name="Mochizuki Y."/>
            <person name="Mount S."/>
            <person name="Morishita T."/>
            <person name="Miura S."/>
            <person name="Nakayama A."/>
            <person name="Nishizaka S."/>
            <person name="Nomoto H."/>
            <person name="Ohta F."/>
            <person name="Oishi K."/>
            <person name="Rigoutsos I."/>
            <person name="Sano M."/>
            <person name="Sasaki A."/>
            <person name="Sasakura Y."/>
            <person name="Shoguchi E."/>
            <person name="Shin-i T."/>
            <person name="Spagnuolo A."/>
            <person name="Stainier D."/>
            <person name="Suzuki M.M."/>
            <person name="Tassy O."/>
            <person name="Takatori N."/>
            <person name="Tokuoka M."/>
            <person name="Yagi K."/>
            <person name="Yoshizaki F."/>
            <person name="Wada S."/>
            <person name="Zhang C."/>
            <person name="Hyatt P.D."/>
            <person name="Larimer F."/>
            <person name="Detter C."/>
            <person name="Doggett N."/>
            <person name="Glavina T."/>
            <person name="Hawkins T."/>
            <person name="Richardson P."/>
            <person name="Lucas S."/>
            <person name="Kohara Y."/>
            <person name="Levine M."/>
            <person name="Satoh N."/>
            <person name="Rokhsar D.S."/>
        </authorList>
    </citation>
    <scope>NUCLEOTIDE SEQUENCE [LARGE SCALE GENOMIC DNA]</scope>
</reference>
<dbReference type="EMBL" id="EAAA01002998">
    <property type="status" value="NOT_ANNOTATED_CDS"/>
    <property type="molecule type" value="Genomic_DNA"/>
</dbReference>
<dbReference type="Ensembl" id="ENSCINT00000024116.2">
    <property type="protein sequence ID" value="ENSCINP00000023870.2"/>
    <property type="gene ID" value="ENSCING00000024516.1"/>
</dbReference>
<proteinExistence type="predicted"/>
<name>F6PTS8_CIOIN</name>
<dbReference type="AlphaFoldDB" id="F6PTS8"/>
<reference evidence="1" key="4">
    <citation type="submission" date="2025-09" db="UniProtKB">
        <authorList>
            <consortium name="Ensembl"/>
        </authorList>
    </citation>
    <scope>IDENTIFICATION</scope>
</reference>
<evidence type="ECO:0000313" key="1">
    <source>
        <dbReference type="Ensembl" id="ENSCINP00000023870.2"/>
    </source>
</evidence>
<sequence>MLLLAKCEWLVHSKKTTTVVNNLYYREYNMPELRFVQHIISYWVAKHHTCAFSTFTKTTRNI</sequence>
<evidence type="ECO:0000313" key="2">
    <source>
        <dbReference type="Proteomes" id="UP000008144"/>
    </source>
</evidence>
<dbReference type="InParanoid" id="F6PTS8"/>
<dbReference type="HOGENOM" id="CLU_2903477_0_0_1"/>
<reference evidence="1" key="3">
    <citation type="submission" date="2025-08" db="UniProtKB">
        <authorList>
            <consortium name="Ensembl"/>
        </authorList>
    </citation>
    <scope>IDENTIFICATION</scope>
</reference>
<dbReference type="Proteomes" id="UP000008144">
    <property type="component" value="Chromosome 9"/>
</dbReference>
<accession>F6PTS8</accession>